<gene>
    <name evidence="2" type="ORF">E4J94_11165</name>
</gene>
<proteinExistence type="predicted"/>
<feature type="signal peptide" evidence="1">
    <location>
        <begin position="1"/>
        <end position="19"/>
    </location>
</feature>
<dbReference type="EMBL" id="SRPE01000007">
    <property type="protein sequence ID" value="TGN26382.1"/>
    <property type="molecule type" value="Genomic_DNA"/>
</dbReference>
<dbReference type="SUPFAM" id="SSF74653">
    <property type="entry name" value="TolA/TonB C-terminal domain"/>
    <property type="match status" value="1"/>
</dbReference>
<organism evidence="2 3">
    <name type="scientific">Empedobacter tilapiae</name>
    <dbReference type="NCBI Taxonomy" id="2491114"/>
    <lineage>
        <taxon>Bacteria</taxon>
        <taxon>Pseudomonadati</taxon>
        <taxon>Bacteroidota</taxon>
        <taxon>Flavobacteriia</taxon>
        <taxon>Flavobacteriales</taxon>
        <taxon>Weeksellaceae</taxon>
        <taxon>Empedobacter</taxon>
    </lineage>
</organism>
<dbReference type="OrthoDB" id="1095452at2"/>
<evidence type="ECO:0008006" key="4">
    <source>
        <dbReference type="Google" id="ProtNLM"/>
    </source>
</evidence>
<dbReference type="AlphaFoldDB" id="A0A4Z1BR85"/>
<sequence length="231" mass="27203">MYQKLLTPLLFLLNFISYAQEKTIGEYSFQNFNYKVVERITDDSKKMNYEIQRVINDSVISKIEQIKYYKTTQEEYNSTYKLIDGIFTFMITLNKDNQTMYGVNRFFIGEYGKLFPGTENEIFTTIKPIENNYNAQFKGGIEKLRRWIQYNFEAERLIKSIGINGFNIQVKLDIDKEGTPILTEIVGNDNPKIRTEVERIIRRMPKWIPAKQNNENVVSKFSIPINIIGIK</sequence>
<evidence type="ECO:0000256" key="1">
    <source>
        <dbReference type="SAM" id="SignalP"/>
    </source>
</evidence>
<dbReference type="RefSeq" id="WP_135835886.1">
    <property type="nucleotide sequence ID" value="NZ_SRPE01000007.1"/>
</dbReference>
<evidence type="ECO:0000313" key="2">
    <source>
        <dbReference type="EMBL" id="TGN26382.1"/>
    </source>
</evidence>
<accession>A0A4Z1BR85</accession>
<dbReference type="Proteomes" id="UP000297998">
    <property type="component" value="Unassembled WGS sequence"/>
</dbReference>
<keyword evidence="3" id="KW-1185">Reference proteome</keyword>
<dbReference type="Gene3D" id="3.30.1150.10">
    <property type="match status" value="1"/>
</dbReference>
<comment type="caution">
    <text evidence="2">The sequence shown here is derived from an EMBL/GenBank/DDBJ whole genome shotgun (WGS) entry which is preliminary data.</text>
</comment>
<keyword evidence="1" id="KW-0732">Signal</keyword>
<protein>
    <recommendedName>
        <fullName evidence="4">TonB C-terminal domain-containing protein</fullName>
    </recommendedName>
</protein>
<feature type="chain" id="PRO_5021212079" description="TonB C-terminal domain-containing protein" evidence="1">
    <location>
        <begin position="20"/>
        <end position="231"/>
    </location>
</feature>
<reference evidence="2 3" key="1">
    <citation type="submission" date="2019-03" db="EMBL/GenBank/DDBJ databases">
        <title>Empedobacter tilapiae sp. nov., isolated from an intestine of Nile tilapia Oreochromis niloticus.</title>
        <authorList>
            <person name="Kim Y.-O."/>
            <person name="Yoon J.-H."/>
        </authorList>
    </citation>
    <scope>NUCLEOTIDE SEQUENCE [LARGE SCALE GENOMIC DNA]</scope>
    <source>
        <strain evidence="2 3">MRS2</strain>
    </source>
</reference>
<name>A0A4Z1BR85_9FLAO</name>
<evidence type="ECO:0000313" key="3">
    <source>
        <dbReference type="Proteomes" id="UP000297998"/>
    </source>
</evidence>